<evidence type="ECO:0000256" key="11">
    <source>
        <dbReference type="SAM" id="MobiDB-lite"/>
    </source>
</evidence>
<dbReference type="InterPro" id="IPR020826">
    <property type="entry name" value="Transketolase_BS"/>
</dbReference>
<evidence type="ECO:0000256" key="3">
    <source>
        <dbReference type="ARBA" id="ARBA00011738"/>
    </source>
</evidence>
<reference evidence="13" key="1">
    <citation type="submission" date="2020-10" db="EMBL/GenBank/DDBJ databases">
        <authorList>
            <person name="Gilroy R."/>
        </authorList>
    </citation>
    <scope>NUCLEOTIDE SEQUENCE</scope>
    <source>
        <strain evidence="13">CHK199-13235</strain>
    </source>
</reference>
<dbReference type="CDD" id="cd02007">
    <property type="entry name" value="TPP_DXS"/>
    <property type="match status" value="1"/>
</dbReference>
<dbReference type="AlphaFoldDB" id="A0A9D1FNZ2"/>
<dbReference type="CDD" id="cd07033">
    <property type="entry name" value="TPP_PYR_DXS_TK_like"/>
    <property type="match status" value="1"/>
</dbReference>
<keyword evidence="9 10" id="KW-0414">Isoprene biosynthesis</keyword>
<evidence type="ECO:0000256" key="6">
    <source>
        <dbReference type="ARBA" id="ARBA00022842"/>
    </source>
</evidence>
<accession>A0A9D1FNZ2</accession>
<dbReference type="Proteomes" id="UP000824002">
    <property type="component" value="Unassembled WGS sequence"/>
</dbReference>
<dbReference type="PANTHER" id="PTHR43322:SF5">
    <property type="entry name" value="1-DEOXY-D-XYLULOSE-5-PHOSPHATE SYNTHASE, CHLOROPLASTIC"/>
    <property type="match status" value="1"/>
</dbReference>
<dbReference type="Gene3D" id="3.40.50.920">
    <property type="match status" value="1"/>
</dbReference>
<evidence type="ECO:0000256" key="2">
    <source>
        <dbReference type="ARBA" id="ARBA00011081"/>
    </source>
</evidence>
<dbReference type="Pfam" id="PF13292">
    <property type="entry name" value="DXP_synthase_N"/>
    <property type="match status" value="1"/>
</dbReference>
<dbReference type="NCBIfam" id="TIGR00204">
    <property type="entry name" value="dxs"/>
    <property type="match status" value="1"/>
</dbReference>
<dbReference type="SMART" id="SM00861">
    <property type="entry name" value="Transket_pyr"/>
    <property type="match status" value="1"/>
</dbReference>
<comment type="similarity">
    <text evidence="2 10">Belongs to the transketolase family. DXPS subfamily.</text>
</comment>
<evidence type="ECO:0000313" key="14">
    <source>
        <dbReference type="Proteomes" id="UP000824002"/>
    </source>
</evidence>
<dbReference type="EMBL" id="DVJP01000050">
    <property type="protein sequence ID" value="HIS76680.1"/>
    <property type="molecule type" value="Genomic_DNA"/>
</dbReference>
<dbReference type="Gene3D" id="3.40.50.970">
    <property type="match status" value="2"/>
</dbReference>
<feature type="binding site" evidence="10">
    <location>
        <begin position="149"/>
        <end position="150"/>
    </location>
    <ligand>
        <name>thiamine diphosphate</name>
        <dbReference type="ChEBI" id="CHEBI:58937"/>
    </ligand>
</feature>
<sequence>MGKYPILETVHSPADIRKMDYQTLEQLCGEIREFLVETVSQTGGHLASNLGTVELTLAIHRVFHTPEDTVVWDVGHQSYTHKIITGRREQFSTLRQPGGISGFPKPGESVYDAFTVGHSSTSISSAYAAACANKMRGNDLCSVAVIGDGAFTGGMAYEALNNAGRSKTNLIIILNHNAMSISRNVGAFARYLAVIRSKPSYLRLKERTEKVLDHLPVIGPHMKETLRSSKSLLKFLLYHATFFEEMGFAYFGPVDGHDLPALEQTLRRARELHSPAFIHVETTKGKGYEFAEKDPMAYHGVGGFDIETGNPDRPAMDSFSTVFGEKLSQMADQDDKICAITAAMKEGTGLSGFASAHKNRFFDVGIAEQHAVTFAAGLASKGFRPVFAVYSTFLQRAYDQILHDAAIGRLHVVLAVDRAGLVGDDGETHQGIYDVAFLSSIPGVQIFAPASYQELEALLERAVYRETGVIAVRYPRGSQPEGLPEPDSGDGDYRRLGESGKRAAVSYGRTFASLWKASRELEQPPAIYQLRKIYPLPEGLLEELLEFQEIFFFEEAEAAGSISEHLEAALCARGWKGRFEAVTLPSAFIPQGRVPDLLAEYGLDQESIRRRLQEE</sequence>
<dbReference type="SUPFAM" id="SSF52518">
    <property type="entry name" value="Thiamin diphosphate-binding fold (THDP-binding)"/>
    <property type="match status" value="1"/>
</dbReference>
<evidence type="ECO:0000256" key="8">
    <source>
        <dbReference type="ARBA" id="ARBA00023052"/>
    </source>
</evidence>
<dbReference type="InterPro" id="IPR005475">
    <property type="entry name" value="Transketolase-like_Pyr-bd"/>
</dbReference>
<feature type="binding site" evidence="10">
    <location>
        <position position="76"/>
    </location>
    <ligand>
        <name>thiamine diphosphate</name>
        <dbReference type="ChEBI" id="CHEBI:58937"/>
    </ligand>
</feature>
<feature type="binding site" evidence="10">
    <location>
        <position position="368"/>
    </location>
    <ligand>
        <name>thiamine diphosphate</name>
        <dbReference type="ChEBI" id="CHEBI:58937"/>
    </ligand>
</feature>
<dbReference type="HAMAP" id="MF_00315">
    <property type="entry name" value="DXP_synth"/>
    <property type="match status" value="1"/>
</dbReference>
<dbReference type="InterPro" id="IPR049557">
    <property type="entry name" value="Transketolase_CS"/>
</dbReference>
<keyword evidence="6 10" id="KW-0460">Magnesium</keyword>
<dbReference type="EC" id="2.2.1.7" evidence="10"/>
<keyword evidence="5 10" id="KW-0479">Metal-binding</keyword>
<dbReference type="InterPro" id="IPR029061">
    <property type="entry name" value="THDP-binding"/>
</dbReference>
<evidence type="ECO:0000259" key="12">
    <source>
        <dbReference type="SMART" id="SM00861"/>
    </source>
</evidence>
<comment type="cofactor">
    <cofactor evidence="10">
        <name>thiamine diphosphate</name>
        <dbReference type="ChEBI" id="CHEBI:58937"/>
    </cofactor>
    <text evidence="10">Binds 1 thiamine pyrophosphate per subunit.</text>
</comment>
<evidence type="ECO:0000256" key="10">
    <source>
        <dbReference type="HAMAP-Rule" id="MF_00315"/>
    </source>
</evidence>
<dbReference type="PROSITE" id="PS00801">
    <property type="entry name" value="TRANSKETOLASE_1"/>
    <property type="match status" value="1"/>
</dbReference>
<evidence type="ECO:0000256" key="1">
    <source>
        <dbReference type="ARBA" id="ARBA00004980"/>
    </source>
</evidence>
<reference evidence="13" key="2">
    <citation type="journal article" date="2021" name="PeerJ">
        <title>Extensive microbial diversity within the chicken gut microbiome revealed by metagenomics and culture.</title>
        <authorList>
            <person name="Gilroy R."/>
            <person name="Ravi A."/>
            <person name="Getino M."/>
            <person name="Pursley I."/>
            <person name="Horton D.L."/>
            <person name="Alikhan N.F."/>
            <person name="Baker D."/>
            <person name="Gharbi K."/>
            <person name="Hall N."/>
            <person name="Watson M."/>
            <person name="Adriaenssens E.M."/>
            <person name="Foster-Nyarko E."/>
            <person name="Jarju S."/>
            <person name="Secka A."/>
            <person name="Antonio M."/>
            <person name="Oren A."/>
            <person name="Chaudhuri R.R."/>
            <person name="La Ragione R."/>
            <person name="Hildebrand F."/>
            <person name="Pallen M.J."/>
        </authorList>
    </citation>
    <scope>NUCLEOTIDE SEQUENCE</scope>
    <source>
        <strain evidence="13">CHK199-13235</strain>
    </source>
</reference>
<dbReference type="GO" id="GO:0009228">
    <property type="term" value="P:thiamine biosynthetic process"/>
    <property type="evidence" value="ECO:0007669"/>
    <property type="project" value="UniProtKB-UniRule"/>
</dbReference>
<evidence type="ECO:0000256" key="5">
    <source>
        <dbReference type="ARBA" id="ARBA00022723"/>
    </source>
</evidence>
<dbReference type="Pfam" id="PF02780">
    <property type="entry name" value="Transketolase_C"/>
    <property type="match status" value="1"/>
</dbReference>
<gene>
    <name evidence="10" type="primary">dxs</name>
    <name evidence="13" type="ORF">IAB51_07695</name>
</gene>
<name>A0A9D1FNZ2_9FIRM</name>
<dbReference type="InterPro" id="IPR005477">
    <property type="entry name" value="Dxylulose-5-P_synthase"/>
</dbReference>
<feature type="binding site" evidence="10">
    <location>
        <position position="177"/>
    </location>
    <ligand>
        <name>Mg(2+)</name>
        <dbReference type="ChEBI" id="CHEBI:18420"/>
    </ligand>
</feature>
<keyword evidence="7 10" id="KW-0784">Thiamine biosynthesis</keyword>
<evidence type="ECO:0000313" key="13">
    <source>
        <dbReference type="EMBL" id="HIS76680.1"/>
    </source>
</evidence>
<comment type="subunit">
    <text evidence="3 10">Homodimer.</text>
</comment>
<comment type="catalytic activity">
    <reaction evidence="10">
        <text>D-glyceraldehyde 3-phosphate + pyruvate + H(+) = 1-deoxy-D-xylulose 5-phosphate + CO2</text>
        <dbReference type="Rhea" id="RHEA:12605"/>
        <dbReference type="ChEBI" id="CHEBI:15361"/>
        <dbReference type="ChEBI" id="CHEBI:15378"/>
        <dbReference type="ChEBI" id="CHEBI:16526"/>
        <dbReference type="ChEBI" id="CHEBI:57792"/>
        <dbReference type="ChEBI" id="CHEBI:59776"/>
        <dbReference type="EC" id="2.2.1.7"/>
    </reaction>
</comment>
<evidence type="ECO:0000256" key="7">
    <source>
        <dbReference type="ARBA" id="ARBA00022977"/>
    </source>
</evidence>
<dbReference type="InterPro" id="IPR033248">
    <property type="entry name" value="Transketolase_C"/>
</dbReference>
<dbReference type="GO" id="GO:0005829">
    <property type="term" value="C:cytosol"/>
    <property type="evidence" value="ECO:0007669"/>
    <property type="project" value="TreeGrafter"/>
</dbReference>
<keyword evidence="8 10" id="KW-0786">Thiamine pyrophosphate</keyword>
<proteinExistence type="inferred from homology"/>
<evidence type="ECO:0000256" key="9">
    <source>
        <dbReference type="ARBA" id="ARBA00023229"/>
    </source>
</evidence>
<comment type="cofactor">
    <cofactor evidence="10">
        <name>Mg(2+)</name>
        <dbReference type="ChEBI" id="CHEBI:18420"/>
    </cofactor>
    <text evidence="10">Binds 1 Mg(2+) ion per subunit.</text>
</comment>
<comment type="function">
    <text evidence="10">Catalyzes the acyloin condensation reaction between C atoms 2 and 3 of pyruvate and glyceraldehyde 3-phosphate to yield 1-deoxy-D-xylulose-5-phosphate (DXP).</text>
</comment>
<dbReference type="InterPro" id="IPR009014">
    <property type="entry name" value="Transketo_C/PFOR_II"/>
</dbReference>
<dbReference type="PANTHER" id="PTHR43322">
    <property type="entry name" value="1-D-DEOXYXYLULOSE 5-PHOSPHATE SYNTHASE-RELATED"/>
    <property type="match status" value="1"/>
</dbReference>
<dbReference type="Pfam" id="PF02779">
    <property type="entry name" value="Transket_pyr"/>
    <property type="match status" value="1"/>
</dbReference>
<dbReference type="GO" id="GO:0019288">
    <property type="term" value="P:isopentenyl diphosphate biosynthetic process, methylerythritol 4-phosphate pathway"/>
    <property type="evidence" value="ECO:0007669"/>
    <property type="project" value="TreeGrafter"/>
</dbReference>
<dbReference type="GO" id="GO:0016114">
    <property type="term" value="P:terpenoid biosynthetic process"/>
    <property type="evidence" value="ECO:0007669"/>
    <property type="project" value="UniProtKB-UniRule"/>
</dbReference>
<dbReference type="PROSITE" id="PS00802">
    <property type="entry name" value="TRANSKETOLASE_2"/>
    <property type="match status" value="1"/>
</dbReference>
<protein>
    <recommendedName>
        <fullName evidence="10">1-deoxy-D-xylulose-5-phosphate synthase</fullName>
        <ecNumber evidence="10">2.2.1.7</ecNumber>
    </recommendedName>
    <alternativeName>
        <fullName evidence="10">1-deoxyxylulose-5-phosphate synthase</fullName>
        <shortName evidence="10">DXP synthase</shortName>
        <shortName evidence="10">DXPS</shortName>
    </alternativeName>
</protein>
<feature type="binding site" evidence="10">
    <location>
        <begin position="117"/>
        <end position="119"/>
    </location>
    <ligand>
        <name>thiamine diphosphate</name>
        <dbReference type="ChEBI" id="CHEBI:58937"/>
    </ligand>
</feature>
<feature type="binding site" evidence="10">
    <location>
        <position position="177"/>
    </location>
    <ligand>
        <name>thiamine diphosphate</name>
        <dbReference type="ChEBI" id="CHEBI:58937"/>
    </ligand>
</feature>
<feature type="domain" description="Transketolase-like pyrimidine-binding" evidence="12">
    <location>
        <begin position="317"/>
        <end position="481"/>
    </location>
</feature>
<evidence type="ECO:0000256" key="4">
    <source>
        <dbReference type="ARBA" id="ARBA00022679"/>
    </source>
</evidence>
<comment type="pathway">
    <text evidence="1 10">Metabolic intermediate biosynthesis; 1-deoxy-D-xylulose 5-phosphate biosynthesis; 1-deoxy-D-xylulose 5-phosphate from D-glyceraldehyde 3-phosphate and pyruvate: step 1/1.</text>
</comment>
<dbReference type="GO" id="GO:0030976">
    <property type="term" value="F:thiamine pyrophosphate binding"/>
    <property type="evidence" value="ECO:0007669"/>
    <property type="project" value="UniProtKB-UniRule"/>
</dbReference>
<dbReference type="NCBIfam" id="NF003933">
    <property type="entry name" value="PRK05444.2-2"/>
    <property type="match status" value="1"/>
</dbReference>
<comment type="caution">
    <text evidence="13">The sequence shown here is derived from an EMBL/GenBank/DDBJ whole genome shotgun (WGS) entry which is preliminary data.</text>
</comment>
<feature type="binding site" evidence="10">
    <location>
        <position position="148"/>
    </location>
    <ligand>
        <name>Mg(2+)</name>
        <dbReference type="ChEBI" id="CHEBI:18420"/>
    </ligand>
</feature>
<dbReference type="GO" id="GO:0000287">
    <property type="term" value="F:magnesium ion binding"/>
    <property type="evidence" value="ECO:0007669"/>
    <property type="project" value="UniProtKB-UniRule"/>
</dbReference>
<organism evidence="13 14">
    <name type="scientific">Candidatus Merdivicinus excrementipullorum</name>
    <dbReference type="NCBI Taxonomy" id="2840867"/>
    <lineage>
        <taxon>Bacteria</taxon>
        <taxon>Bacillati</taxon>
        <taxon>Bacillota</taxon>
        <taxon>Clostridia</taxon>
        <taxon>Eubacteriales</taxon>
        <taxon>Oscillospiraceae</taxon>
        <taxon>Oscillospiraceae incertae sedis</taxon>
        <taxon>Candidatus Merdivicinus</taxon>
    </lineage>
</organism>
<feature type="binding site" evidence="10">
    <location>
        <position position="288"/>
    </location>
    <ligand>
        <name>thiamine diphosphate</name>
        <dbReference type="ChEBI" id="CHEBI:58937"/>
    </ligand>
</feature>
<dbReference type="GO" id="GO:0008661">
    <property type="term" value="F:1-deoxy-D-xylulose-5-phosphate synthase activity"/>
    <property type="evidence" value="ECO:0007669"/>
    <property type="project" value="UniProtKB-UniRule"/>
</dbReference>
<dbReference type="SUPFAM" id="SSF52922">
    <property type="entry name" value="TK C-terminal domain-like"/>
    <property type="match status" value="1"/>
</dbReference>
<keyword evidence="4 10" id="KW-0808">Transferase</keyword>
<feature type="region of interest" description="Disordered" evidence="11">
    <location>
        <begin position="475"/>
        <end position="495"/>
    </location>
</feature>